<dbReference type="InterPro" id="IPR001387">
    <property type="entry name" value="Cro/C1-type_HTH"/>
</dbReference>
<comment type="caution">
    <text evidence="2">The sequence shown here is derived from an EMBL/GenBank/DDBJ whole genome shotgun (WGS) entry which is preliminary data.</text>
</comment>
<dbReference type="Gene3D" id="1.10.260.40">
    <property type="entry name" value="lambda repressor-like DNA-binding domains"/>
    <property type="match status" value="1"/>
</dbReference>
<accession>A0A0D7WT48</accession>
<evidence type="ECO:0000259" key="1">
    <source>
        <dbReference type="PROSITE" id="PS50943"/>
    </source>
</evidence>
<dbReference type="AlphaFoldDB" id="A0A0D7WT48"/>
<evidence type="ECO:0000313" key="3">
    <source>
        <dbReference type="Proteomes" id="UP000032534"/>
    </source>
</evidence>
<feature type="domain" description="HTH cro/C1-type" evidence="1">
    <location>
        <begin position="36"/>
        <end position="66"/>
    </location>
</feature>
<dbReference type="Proteomes" id="UP000032534">
    <property type="component" value="Unassembled WGS sequence"/>
</dbReference>
<dbReference type="PROSITE" id="PS50943">
    <property type="entry name" value="HTH_CROC1"/>
    <property type="match status" value="1"/>
</dbReference>
<protein>
    <recommendedName>
        <fullName evidence="1">HTH cro/C1-type domain-containing protein</fullName>
    </recommendedName>
</protein>
<dbReference type="SUPFAM" id="SSF47413">
    <property type="entry name" value="lambda repressor-like DNA-binding domains"/>
    <property type="match status" value="1"/>
</dbReference>
<evidence type="ECO:0000313" key="2">
    <source>
        <dbReference type="EMBL" id="KJD42204.1"/>
    </source>
</evidence>
<dbReference type="EMBL" id="JTHP01000198">
    <property type="protein sequence ID" value="KJD42204.1"/>
    <property type="molecule type" value="Genomic_DNA"/>
</dbReference>
<dbReference type="CDD" id="cd00093">
    <property type="entry name" value="HTH_XRE"/>
    <property type="match status" value="1"/>
</dbReference>
<gene>
    <name evidence="2" type="ORF">QD47_29650</name>
</gene>
<sequence>MCQKLKVISLKLNIYLIGIIKGRSEKESMEKFSERVKQLRKGYGWSQETLAQKIGTEPIKIAGYESMDHHNMPDIEILITSVD</sequence>
<name>A0A0D7WT48_9BACL</name>
<organism evidence="2 3">
    <name type="scientific">Paenibacillus terrae</name>
    <dbReference type="NCBI Taxonomy" id="159743"/>
    <lineage>
        <taxon>Bacteria</taxon>
        <taxon>Bacillati</taxon>
        <taxon>Bacillota</taxon>
        <taxon>Bacilli</taxon>
        <taxon>Bacillales</taxon>
        <taxon>Paenibacillaceae</taxon>
        <taxon>Paenibacillus</taxon>
    </lineage>
</organism>
<keyword evidence="3" id="KW-1185">Reference proteome</keyword>
<dbReference type="PATRIC" id="fig|159743.3.peg.6600"/>
<reference evidence="2 3" key="1">
    <citation type="submission" date="2014-11" db="EMBL/GenBank/DDBJ databases">
        <title>Draft Genome Sequences of Paenibacillus polymyxa NRRL B-30509 and Paenibacillus terrae NRRL B-30644, Strains from a Poultry Environment that Produce Tridecaptin A and Paenicidins.</title>
        <authorList>
            <person name="van Belkum M.J."/>
            <person name="Lohans C.T."/>
            <person name="Vederas J.C."/>
        </authorList>
    </citation>
    <scope>NUCLEOTIDE SEQUENCE [LARGE SCALE GENOMIC DNA]</scope>
    <source>
        <strain evidence="2 3">NRRL B-30644</strain>
    </source>
</reference>
<dbReference type="GO" id="GO:0003677">
    <property type="term" value="F:DNA binding"/>
    <property type="evidence" value="ECO:0007669"/>
    <property type="project" value="InterPro"/>
</dbReference>
<proteinExistence type="predicted"/>
<dbReference type="InterPro" id="IPR010982">
    <property type="entry name" value="Lambda_DNA-bd_dom_sf"/>
</dbReference>